<dbReference type="Gene3D" id="1.10.860.10">
    <property type="entry name" value="DNAb Helicase, Chain A"/>
    <property type="match status" value="1"/>
</dbReference>
<dbReference type="InterPro" id="IPR037068">
    <property type="entry name" value="DNA_primase_core_N_sf"/>
</dbReference>
<dbReference type="InterPro" id="IPR036977">
    <property type="entry name" value="DNA_primase_Znf_CHC2"/>
</dbReference>
<gene>
    <name evidence="12 16" type="primary">dnaG</name>
    <name evidence="16" type="ORF">ACFPXP_20745</name>
</gene>
<reference evidence="17" key="1">
    <citation type="journal article" date="2019" name="Int. J. Syst. Evol. Microbiol.">
        <title>The Global Catalogue of Microorganisms (GCM) 10K type strain sequencing project: providing services to taxonomists for standard genome sequencing and annotation.</title>
        <authorList>
            <consortium name="The Broad Institute Genomics Platform"/>
            <consortium name="The Broad Institute Genome Sequencing Center for Infectious Disease"/>
            <person name="Wu L."/>
            <person name="Ma J."/>
        </authorList>
    </citation>
    <scope>NUCLEOTIDE SEQUENCE [LARGE SCALE GENOMIC DNA]</scope>
    <source>
        <strain evidence="17">CCM 8749</strain>
    </source>
</reference>
<comment type="function">
    <text evidence="12 13">RNA polymerase that catalyzes the synthesis of short RNA molecules used as primers for DNA polymerase during DNA replication.</text>
</comment>
<evidence type="ECO:0000256" key="13">
    <source>
        <dbReference type="PIRNR" id="PIRNR002811"/>
    </source>
</evidence>
<dbReference type="SMART" id="SM00400">
    <property type="entry name" value="ZnF_CHCC"/>
    <property type="match status" value="1"/>
</dbReference>
<evidence type="ECO:0000256" key="8">
    <source>
        <dbReference type="ARBA" id="ARBA00022833"/>
    </source>
</evidence>
<keyword evidence="8 12" id="KW-0862">Zinc</keyword>
<dbReference type="Gene3D" id="3.90.580.10">
    <property type="entry name" value="Zinc finger, CHC2-type domain"/>
    <property type="match status" value="1"/>
</dbReference>
<dbReference type="Pfam" id="PF01807">
    <property type="entry name" value="Zn_ribbon_DnaG"/>
    <property type="match status" value="1"/>
</dbReference>
<comment type="similarity">
    <text evidence="12 13">Belongs to the DnaG primase family.</text>
</comment>
<dbReference type="RefSeq" id="WP_379896349.1">
    <property type="nucleotide sequence ID" value="NZ_CBCSCT010000007.1"/>
</dbReference>
<evidence type="ECO:0000256" key="6">
    <source>
        <dbReference type="ARBA" id="ARBA00022723"/>
    </source>
</evidence>
<keyword evidence="14" id="KW-0175">Coiled coil</keyword>
<feature type="zinc finger region" description="CHC2-type" evidence="12">
    <location>
        <begin position="42"/>
        <end position="66"/>
    </location>
</feature>
<keyword evidence="10 12" id="KW-0238">DNA-binding</keyword>
<dbReference type="InterPro" id="IPR006295">
    <property type="entry name" value="DNA_primase_DnaG"/>
</dbReference>
<proteinExistence type="inferred from homology"/>
<dbReference type="InterPro" id="IPR030846">
    <property type="entry name" value="DnaG_bac"/>
</dbReference>
<dbReference type="PIRSF" id="PIRSF002811">
    <property type="entry name" value="DnaG"/>
    <property type="match status" value="1"/>
</dbReference>
<dbReference type="SMART" id="SM00493">
    <property type="entry name" value="TOPRIM"/>
    <property type="match status" value="1"/>
</dbReference>
<name>A0ABW1IUW1_9BACL</name>
<keyword evidence="3 12" id="KW-0808">Transferase</keyword>
<keyword evidence="7 12" id="KW-0863">Zinc-finger</keyword>
<feature type="domain" description="Toprim" evidence="15">
    <location>
        <begin position="262"/>
        <end position="345"/>
    </location>
</feature>
<dbReference type="EC" id="2.7.7.101" evidence="12"/>
<evidence type="ECO:0000259" key="15">
    <source>
        <dbReference type="PROSITE" id="PS50880"/>
    </source>
</evidence>
<keyword evidence="4 12" id="KW-0548">Nucleotidyltransferase</keyword>
<dbReference type="InterPro" id="IPR002694">
    <property type="entry name" value="Znf_CHC2"/>
</dbReference>
<dbReference type="Gene3D" id="6.10.140.360">
    <property type="match status" value="1"/>
</dbReference>
<evidence type="ECO:0000256" key="2">
    <source>
        <dbReference type="ARBA" id="ARBA00022515"/>
    </source>
</evidence>
<feature type="coiled-coil region" evidence="14">
    <location>
        <begin position="417"/>
        <end position="444"/>
    </location>
</feature>
<dbReference type="InterPro" id="IPR050219">
    <property type="entry name" value="DnaG_primase"/>
</dbReference>
<evidence type="ECO:0000256" key="5">
    <source>
        <dbReference type="ARBA" id="ARBA00022705"/>
    </source>
</evidence>
<evidence type="ECO:0000313" key="16">
    <source>
        <dbReference type="EMBL" id="MFC5988838.1"/>
    </source>
</evidence>
<evidence type="ECO:0000256" key="7">
    <source>
        <dbReference type="ARBA" id="ARBA00022771"/>
    </source>
</evidence>
<evidence type="ECO:0000256" key="9">
    <source>
        <dbReference type="ARBA" id="ARBA00022842"/>
    </source>
</evidence>
<keyword evidence="9" id="KW-0460">Magnesium</keyword>
<evidence type="ECO:0000256" key="1">
    <source>
        <dbReference type="ARBA" id="ARBA00022478"/>
    </source>
</evidence>
<evidence type="ECO:0000256" key="11">
    <source>
        <dbReference type="ARBA" id="ARBA00023163"/>
    </source>
</evidence>
<evidence type="ECO:0000256" key="12">
    <source>
        <dbReference type="HAMAP-Rule" id="MF_00974"/>
    </source>
</evidence>
<dbReference type="InterPro" id="IPR013264">
    <property type="entry name" value="DNAG_N"/>
</dbReference>
<dbReference type="Pfam" id="PF13155">
    <property type="entry name" value="Toprim_2"/>
    <property type="match status" value="1"/>
</dbReference>
<accession>A0ABW1IUW1</accession>
<dbReference type="EMBL" id="JBHSQV010000185">
    <property type="protein sequence ID" value="MFC5988838.1"/>
    <property type="molecule type" value="Genomic_DNA"/>
</dbReference>
<keyword evidence="11 12" id="KW-0804">Transcription</keyword>
<keyword evidence="6 12" id="KW-0479">Metal-binding</keyword>
<organism evidence="16 17">
    <name type="scientific">Marinicrinis lubricantis</name>
    <dbReference type="NCBI Taxonomy" id="2086470"/>
    <lineage>
        <taxon>Bacteria</taxon>
        <taxon>Bacillati</taxon>
        <taxon>Bacillota</taxon>
        <taxon>Bacilli</taxon>
        <taxon>Bacillales</taxon>
        <taxon>Paenibacillaceae</taxon>
    </lineage>
</organism>
<keyword evidence="17" id="KW-1185">Reference proteome</keyword>
<comment type="cofactor">
    <cofactor evidence="12 13">
        <name>Zn(2+)</name>
        <dbReference type="ChEBI" id="CHEBI:29105"/>
    </cofactor>
    <text evidence="12 13">Binds 1 zinc ion per monomer.</text>
</comment>
<dbReference type="Gene3D" id="3.40.1360.10">
    <property type="match status" value="1"/>
</dbReference>
<protein>
    <recommendedName>
        <fullName evidence="12 13">DNA primase</fullName>
        <ecNumber evidence="12">2.7.7.101</ecNumber>
    </recommendedName>
</protein>
<dbReference type="Gene3D" id="3.90.980.10">
    <property type="entry name" value="DNA primase, catalytic core, N-terminal domain"/>
    <property type="match status" value="1"/>
</dbReference>
<evidence type="ECO:0000256" key="10">
    <source>
        <dbReference type="ARBA" id="ARBA00023125"/>
    </source>
</evidence>
<dbReference type="CDD" id="cd03364">
    <property type="entry name" value="TOPRIM_DnaG_primases"/>
    <property type="match status" value="1"/>
</dbReference>
<dbReference type="Pfam" id="PF08275">
    <property type="entry name" value="DNAG_N"/>
    <property type="match status" value="1"/>
</dbReference>
<dbReference type="PANTHER" id="PTHR30313">
    <property type="entry name" value="DNA PRIMASE"/>
    <property type="match status" value="1"/>
</dbReference>
<comment type="domain">
    <text evidence="12">Contains an N-terminal zinc-binding domain, a central core domain that contains the primase activity, and a C-terminal DnaB-binding domain.</text>
</comment>
<dbReference type="PANTHER" id="PTHR30313:SF2">
    <property type="entry name" value="DNA PRIMASE"/>
    <property type="match status" value="1"/>
</dbReference>
<dbReference type="InterPro" id="IPR019475">
    <property type="entry name" value="DNA_primase_DnaB-bd"/>
</dbReference>
<evidence type="ECO:0000256" key="3">
    <source>
        <dbReference type="ARBA" id="ARBA00022679"/>
    </source>
</evidence>
<comment type="catalytic activity">
    <reaction evidence="12">
        <text>ssDNA + n NTP = ssDNA/pppN(pN)n-1 hybrid + (n-1) diphosphate.</text>
        <dbReference type="EC" id="2.7.7.101"/>
    </reaction>
</comment>
<dbReference type="InterPro" id="IPR034151">
    <property type="entry name" value="TOPRIM_DnaG_bac"/>
</dbReference>
<keyword evidence="2 12" id="KW-0639">Primosome</keyword>
<dbReference type="InterPro" id="IPR006171">
    <property type="entry name" value="TOPRIM_dom"/>
</dbReference>
<comment type="caution">
    <text evidence="16">The sequence shown here is derived from an EMBL/GenBank/DDBJ whole genome shotgun (WGS) entry which is preliminary data.</text>
</comment>
<comment type="subunit">
    <text evidence="12">Monomer. Interacts with DnaB.</text>
</comment>
<dbReference type="SUPFAM" id="SSF57783">
    <property type="entry name" value="Zinc beta-ribbon"/>
    <property type="match status" value="1"/>
</dbReference>
<dbReference type="SUPFAM" id="SSF56731">
    <property type="entry name" value="DNA primase core"/>
    <property type="match status" value="1"/>
</dbReference>
<dbReference type="Proteomes" id="UP001596250">
    <property type="component" value="Unassembled WGS sequence"/>
</dbReference>
<dbReference type="PROSITE" id="PS50880">
    <property type="entry name" value="TOPRIM"/>
    <property type="match status" value="1"/>
</dbReference>
<dbReference type="Pfam" id="PF10410">
    <property type="entry name" value="DnaB_bind"/>
    <property type="match status" value="1"/>
</dbReference>
<evidence type="ECO:0000256" key="14">
    <source>
        <dbReference type="SAM" id="Coils"/>
    </source>
</evidence>
<dbReference type="HAMAP" id="MF_00974">
    <property type="entry name" value="DNA_primase_DnaG"/>
    <property type="match status" value="1"/>
</dbReference>
<keyword evidence="1 12" id="KW-0240">DNA-directed RNA polymerase</keyword>
<evidence type="ECO:0000313" key="17">
    <source>
        <dbReference type="Proteomes" id="UP001596250"/>
    </source>
</evidence>
<keyword evidence="5 12" id="KW-0235">DNA replication</keyword>
<evidence type="ECO:0000256" key="4">
    <source>
        <dbReference type="ARBA" id="ARBA00022695"/>
    </source>
</evidence>
<dbReference type="InterPro" id="IPR016136">
    <property type="entry name" value="DNA_helicase_N/primase_C"/>
</dbReference>
<sequence>MNSGMIPEETIRAVLQAIDIVDVVGRTVSLSKSGRTSYKGLCPFHSEKTPSFHVNQEKQVYKCFGCGAGGDAIRFVMEVEGLSFPESVAFLAEEAGIPVQWDNKASEDTPEQREMRMWLEAYELTAKFYEAVLNGTEQGKPAKQYLVERGFTDKMIRTFRIGFAPAFWDKLSQVLESKGYNLSSLEQGGLVRHGNNGYLDLFRERIIFPIHNHQGRIIAFAGRVLHSDQQPKYLNTPETKLFHKSKVLYNLHQARPYIRKKNQIVLFEGYADVIKAWEAGVDNGVAAMGTSLTSEHASMMKRYAAEVILCYDGDEAGQKAAYKNLQVLEQSGLHVKVAMLPPRMDPDEYIMKHGNRTFMTEIIGSPLTSTQFKLQWFKRKYNLNQPDSKLAYIRSSLHIISQLQAPSERELYLKELSRDCDIEIATLKQEMHEMRQENQKKQRIGDNIQKPWNNVMNDRKSTPAALKPAYYHAERNLLYLMMHSRELTLEVQEQLGDQLNVEVHAALAAYLYAYFAQNSEADVSRFVSTLQEDELVRTASTILMMEPGPEYSPEIITEYIRTIQIVPKQKWLEQKKQEMLQAEKIGDVAKAIQLGSEIITLERQLKDHNKDRQ</sequence>
<dbReference type="NCBIfam" id="TIGR01391">
    <property type="entry name" value="dnaG"/>
    <property type="match status" value="1"/>
</dbReference>